<name>D7G8L4_ECTSI</name>
<proteinExistence type="predicted"/>
<dbReference type="Proteomes" id="UP000002630">
    <property type="component" value="Unassembled WGS sequence"/>
</dbReference>
<evidence type="ECO:0000313" key="4">
    <source>
        <dbReference type="EMBL" id="CBJ34046.1"/>
    </source>
</evidence>
<dbReference type="InParanoid" id="D7G8L4"/>
<keyword evidence="5" id="KW-1185">Reference proteome</keyword>
<dbReference type="InterPro" id="IPR015943">
    <property type="entry name" value="WD40/YVTN_repeat-like_dom_sf"/>
</dbReference>
<feature type="repeat" description="WD" evidence="3">
    <location>
        <begin position="156"/>
        <end position="190"/>
    </location>
</feature>
<evidence type="ECO:0000256" key="3">
    <source>
        <dbReference type="PROSITE-ProRule" id="PRU00221"/>
    </source>
</evidence>
<keyword evidence="2" id="KW-0677">Repeat</keyword>
<dbReference type="Gene3D" id="2.130.10.10">
    <property type="entry name" value="YVTN repeat-like/Quinoprotein amine dehydrogenase"/>
    <property type="match status" value="1"/>
</dbReference>
<reference evidence="4 5" key="1">
    <citation type="journal article" date="2010" name="Nature">
        <title>The Ectocarpus genome and the independent evolution of multicellularity in brown algae.</title>
        <authorList>
            <person name="Cock J.M."/>
            <person name="Sterck L."/>
            <person name="Rouze P."/>
            <person name="Scornet D."/>
            <person name="Allen A.E."/>
            <person name="Amoutzias G."/>
            <person name="Anthouard V."/>
            <person name="Artiguenave F."/>
            <person name="Aury J.M."/>
            <person name="Badger J.H."/>
            <person name="Beszteri B."/>
            <person name="Billiau K."/>
            <person name="Bonnet E."/>
            <person name="Bothwell J.H."/>
            <person name="Bowler C."/>
            <person name="Boyen C."/>
            <person name="Brownlee C."/>
            <person name="Carrano C.J."/>
            <person name="Charrier B."/>
            <person name="Cho G.Y."/>
            <person name="Coelho S.M."/>
            <person name="Collen J."/>
            <person name="Corre E."/>
            <person name="Da Silva C."/>
            <person name="Delage L."/>
            <person name="Delaroque N."/>
            <person name="Dittami S.M."/>
            <person name="Doulbeau S."/>
            <person name="Elias M."/>
            <person name="Farnham G."/>
            <person name="Gachon C.M."/>
            <person name="Gschloessl B."/>
            <person name="Heesch S."/>
            <person name="Jabbari K."/>
            <person name="Jubin C."/>
            <person name="Kawai H."/>
            <person name="Kimura K."/>
            <person name="Kloareg B."/>
            <person name="Kupper F.C."/>
            <person name="Lang D."/>
            <person name="Le Bail A."/>
            <person name="Leblanc C."/>
            <person name="Lerouge P."/>
            <person name="Lohr M."/>
            <person name="Lopez P.J."/>
            <person name="Martens C."/>
            <person name="Maumus F."/>
            <person name="Michel G."/>
            <person name="Miranda-Saavedra D."/>
            <person name="Morales J."/>
            <person name="Moreau H."/>
            <person name="Motomura T."/>
            <person name="Nagasato C."/>
            <person name="Napoli C.A."/>
            <person name="Nelson D.R."/>
            <person name="Nyvall-Collen P."/>
            <person name="Peters A.F."/>
            <person name="Pommier C."/>
            <person name="Potin P."/>
            <person name="Poulain J."/>
            <person name="Quesneville H."/>
            <person name="Read B."/>
            <person name="Rensing S.A."/>
            <person name="Ritter A."/>
            <person name="Rousvoal S."/>
            <person name="Samanta M."/>
            <person name="Samson G."/>
            <person name="Schroeder D.C."/>
            <person name="Segurens B."/>
            <person name="Strittmatter M."/>
            <person name="Tonon T."/>
            <person name="Tregear J.W."/>
            <person name="Valentin K."/>
            <person name="von Dassow P."/>
            <person name="Yamagishi T."/>
            <person name="Van de Peer Y."/>
            <person name="Wincker P."/>
        </authorList>
    </citation>
    <scope>NUCLEOTIDE SEQUENCE [LARGE SCALE GENOMIC DNA]</scope>
    <source>
        <strain evidence="5">Ec32 / CCAP1310/4</strain>
    </source>
</reference>
<dbReference type="InterPro" id="IPR001680">
    <property type="entry name" value="WD40_rpt"/>
</dbReference>
<sequence>MVSGDAQPINLMATQLYFPEAVESVEFVKGEGGALELVVSARAQPHLTYVNIETLQQRRVSLNEKEWDTHVSFTVMSMAASGDGKYLLAATDKSRNILWRAGSNARVRTLMGHTTDDYFQPRVQWDPSGLFSYCNSSGDHDVHVHCLASGRVVEQLKGHRAVIRDIHHDPSRRVLVTASYDKTVKVWGER</sequence>
<dbReference type="SUPFAM" id="SSF50998">
    <property type="entry name" value="Quinoprotein alcohol dehydrogenase-like"/>
    <property type="match status" value="1"/>
</dbReference>
<evidence type="ECO:0000256" key="1">
    <source>
        <dbReference type="ARBA" id="ARBA00022574"/>
    </source>
</evidence>
<keyword evidence="1 3" id="KW-0853">WD repeat</keyword>
<dbReference type="OrthoDB" id="1932312at2759"/>
<evidence type="ECO:0000256" key="2">
    <source>
        <dbReference type="ARBA" id="ARBA00022737"/>
    </source>
</evidence>
<organism evidence="4 5">
    <name type="scientific">Ectocarpus siliculosus</name>
    <name type="common">Brown alga</name>
    <name type="synonym">Conferva siliculosa</name>
    <dbReference type="NCBI Taxonomy" id="2880"/>
    <lineage>
        <taxon>Eukaryota</taxon>
        <taxon>Sar</taxon>
        <taxon>Stramenopiles</taxon>
        <taxon>Ochrophyta</taxon>
        <taxon>PX clade</taxon>
        <taxon>Phaeophyceae</taxon>
        <taxon>Ectocarpales</taxon>
        <taxon>Ectocarpaceae</taxon>
        <taxon>Ectocarpus</taxon>
    </lineage>
</organism>
<evidence type="ECO:0000313" key="5">
    <source>
        <dbReference type="Proteomes" id="UP000002630"/>
    </source>
</evidence>
<protein>
    <submittedName>
        <fullName evidence="4">Uncharacterized protein</fullName>
    </submittedName>
</protein>
<dbReference type="InterPro" id="IPR011047">
    <property type="entry name" value="Quinoprotein_ADH-like_sf"/>
</dbReference>
<accession>D7G8L4</accession>
<dbReference type="eggNOG" id="ENOG502S80F">
    <property type="taxonomic scope" value="Eukaryota"/>
</dbReference>
<dbReference type="PROSITE" id="PS50082">
    <property type="entry name" value="WD_REPEATS_2"/>
    <property type="match status" value="1"/>
</dbReference>
<dbReference type="EMBL" id="FN649760">
    <property type="protein sequence ID" value="CBJ34046.1"/>
    <property type="molecule type" value="Genomic_DNA"/>
</dbReference>
<dbReference type="PANTHER" id="PTHR19848">
    <property type="entry name" value="WD40 REPEAT PROTEIN"/>
    <property type="match status" value="1"/>
</dbReference>
<dbReference type="Pfam" id="PF00400">
    <property type="entry name" value="WD40"/>
    <property type="match status" value="1"/>
</dbReference>
<gene>
    <name evidence="4" type="ORF">Esi_0896_0001</name>
</gene>
<dbReference type="STRING" id="2880.D7G8L4"/>
<dbReference type="PANTHER" id="PTHR19848:SF8">
    <property type="entry name" value="F-BOX AND WD REPEAT DOMAIN CONTAINING 7"/>
    <property type="match status" value="1"/>
</dbReference>
<dbReference type="AlphaFoldDB" id="D7G8L4"/>
<dbReference type="SMART" id="SM00320">
    <property type="entry name" value="WD40"/>
    <property type="match status" value="1"/>
</dbReference>
<dbReference type="PROSITE" id="PS50294">
    <property type="entry name" value="WD_REPEATS_REGION"/>
    <property type="match status" value="1"/>
</dbReference>